<dbReference type="EMBL" id="FOUP01000013">
    <property type="protein sequence ID" value="SFO38588.1"/>
    <property type="molecule type" value="Genomic_DNA"/>
</dbReference>
<dbReference type="InterPro" id="IPR050109">
    <property type="entry name" value="HTH-type_TetR-like_transc_reg"/>
</dbReference>
<dbReference type="Proteomes" id="UP000199398">
    <property type="component" value="Unassembled WGS sequence"/>
</dbReference>
<keyword evidence="1" id="KW-0678">Repressor</keyword>
<dbReference type="SUPFAM" id="SSF48498">
    <property type="entry name" value="Tetracyclin repressor-like, C-terminal domain"/>
    <property type="match status" value="1"/>
</dbReference>
<keyword evidence="2" id="KW-0805">Transcription regulation</keyword>
<dbReference type="Gene3D" id="1.10.357.10">
    <property type="entry name" value="Tetracycline Repressor, domain 2"/>
    <property type="match status" value="1"/>
</dbReference>
<evidence type="ECO:0000313" key="10">
    <source>
        <dbReference type="Proteomes" id="UP000270697"/>
    </source>
</evidence>
<dbReference type="AlphaFoldDB" id="A0A1I5GRF8"/>
<dbReference type="EMBL" id="RBXX01000002">
    <property type="protein sequence ID" value="RKT87390.1"/>
    <property type="molecule type" value="Genomic_DNA"/>
</dbReference>
<dbReference type="GO" id="GO:0000976">
    <property type="term" value="F:transcription cis-regulatory region binding"/>
    <property type="evidence" value="ECO:0007669"/>
    <property type="project" value="TreeGrafter"/>
</dbReference>
<dbReference type="RefSeq" id="WP_093156785.1">
    <property type="nucleotide sequence ID" value="NZ_FOUP01000013.1"/>
</dbReference>
<dbReference type="InterPro" id="IPR001647">
    <property type="entry name" value="HTH_TetR"/>
</dbReference>
<dbReference type="InterPro" id="IPR039538">
    <property type="entry name" value="BetI_C"/>
</dbReference>
<dbReference type="Pfam" id="PF00440">
    <property type="entry name" value="TetR_N"/>
    <property type="match status" value="1"/>
</dbReference>
<dbReference type="PANTHER" id="PTHR30055:SF241">
    <property type="entry name" value="TRANSCRIPTIONAL REGULATORY PROTEIN"/>
    <property type="match status" value="1"/>
</dbReference>
<dbReference type="Proteomes" id="UP000270697">
    <property type="component" value="Unassembled WGS sequence"/>
</dbReference>
<evidence type="ECO:0000259" key="6">
    <source>
        <dbReference type="PROSITE" id="PS50977"/>
    </source>
</evidence>
<evidence type="ECO:0000313" key="7">
    <source>
        <dbReference type="EMBL" id="RKT87390.1"/>
    </source>
</evidence>
<keyword evidence="4" id="KW-0804">Transcription</keyword>
<dbReference type="OrthoDB" id="7252896at2"/>
<evidence type="ECO:0000313" key="8">
    <source>
        <dbReference type="EMBL" id="SFO38588.1"/>
    </source>
</evidence>
<protein>
    <submittedName>
        <fullName evidence="8">DNA-binding transcriptional regulator, AcrR family</fullName>
    </submittedName>
    <submittedName>
        <fullName evidence="7">TetR family transcriptional regulator</fullName>
    </submittedName>
</protein>
<dbReference type="Pfam" id="PF13977">
    <property type="entry name" value="TetR_C_6"/>
    <property type="match status" value="1"/>
</dbReference>
<organism evidence="8 9">
    <name type="scientific">Saccharopolyspora antimicrobica</name>
    <dbReference type="NCBI Taxonomy" id="455193"/>
    <lineage>
        <taxon>Bacteria</taxon>
        <taxon>Bacillati</taxon>
        <taxon>Actinomycetota</taxon>
        <taxon>Actinomycetes</taxon>
        <taxon>Pseudonocardiales</taxon>
        <taxon>Pseudonocardiaceae</taxon>
        <taxon>Saccharopolyspora</taxon>
    </lineage>
</organism>
<keyword evidence="10" id="KW-1185">Reference proteome</keyword>
<proteinExistence type="predicted"/>
<evidence type="ECO:0000256" key="3">
    <source>
        <dbReference type="ARBA" id="ARBA00023125"/>
    </source>
</evidence>
<dbReference type="SUPFAM" id="SSF46689">
    <property type="entry name" value="Homeodomain-like"/>
    <property type="match status" value="1"/>
</dbReference>
<dbReference type="PROSITE" id="PS50977">
    <property type="entry name" value="HTH_TETR_2"/>
    <property type="match status" value="1"/>
</dbReference>
<reference evidence="7 10" key="2">
    <citation type="submission" date="2018-10" db="EMBL/GenBank/DDBJ databases">
        <title>Sequencing the genomes of 1000 actinobacteria strains.</title>
        <authorList>
            <person name="Klenk H.-P."/>
        </authorList>
    </citation>
    <scope>NUCLEOTIDE SEQUENCE [LARGE SCALE GENOMIC DNA]</scope>
    <source>
        <strain evidence="7 10">DSM 45119</strain>
    </source>
</reference>
<dbReference type="InterPro" id="IPR036271">
    <property type="entry name" value="Tet_transcr_reg_TetR-rel_C_sf"/>
</dbReference>
<evidence type="ECO:0000256" key="4">
    <source>
        <dbReference type="ARBA" id="ARBA00023163"/>
    </source>
</evidence>
<evidence type="ECO:0000256" key="5">
    <source>
        <dbReference type="PROSITE-ProRule" id="PRU00335"/>
    </source>
</evidence>
<evidence type="ECO:0000256" key="1">
    <source>
        <dbReference type="ARBA" id="ARBA00022491"/>
    </source>
</evidence>
<gene>
    <name evidence="7" type="ORF">ATL45_5806</name>
    <name evidence="8" type="ORF">SAMN05421805_113149</name>
</gene>
<dbReference type="InterPro" id="IPR009057">
    <property type="entry name" value="Homeodomain-like_sf"/>
</dbReference>
<feature type="domain" description="HTH tetR-type" evidence="6">
    <location>
        <begin position="13"/>
        <end position="73"/>
    </location>
</feature>
<accession>A0A1I5GRF8</accession>
<sequence length="204" mass="22526">MSRQRLSRRESQVVTRMRLLDAAAEVFAEHGVAGASVERIADRAGYTRGAFYGHFADKDAVVAALLEERTRREREEVAQLAASEGDTWEALRSWHRERSAHLEEWLALRLELVRHALRRPRGERSVLAEREAYAREALTGAVAREPGTDTAEAAFTALIVHALEDGLAIQRAIDPDSVPPDAIVAATEIVLRGARTAGEPRDGD</sequence>
<keyword evidence="3 5" id="KW-0238">DNA-binding</keyword>
<feature type="DNA-binding region" description="H-T-H motif" evidence="5">
    <location>
        <begin position="36"/>
        <end position="55"/>
    </location>
</feature>
<dbReference type="PRINTS" id="PR00455">
    <property type="entry name" value="HTHTETR"/>
</dbReference>
<evidence type="ECO:0000256" key="2">
    <source>
        <dbReference type="ARBA" id="ARBA00023015"/>
    </source>
</evidence>
<dbReference type="PANTHER" id="PTHR30055">
    <property type="entry name" value="HTH-TYPE TRANSCRIPTIONAL REGULATOR RUTR"/>
    <property type="match status" value="1"/>
</dbReference>
<reference evidence="8 9" key="1">
    <citation type="submission" date="2016-10" db="EMBL/GenBank/DDBJ databases">
        <authorList>
            <person name="de Groot N.N."/>
        </authorList>
    </citation>
    <scope>NUCLEOTIDE SEQUENCE [LARGE SCALE GENOMIC DNA]</scope>
    <source>
        <strain evidence="8 9">CPCC 201259</strain>
    </source>
</reference>
<evidence type="ECO:0000313" key="9">
    <source>
        <dbReference type="Proteomes" id="UP000199398"/>
    </source>
</evidence>
<name>A0A1I5GRF8_9PSEU</name>
<dbReference type="GO" id="GO:0003700">
    <property type="term" value="F:DNA-binding transcription factor activity"/>
    <property type="evidence" value="ECO:0007669"/>
    <property type="project" value="TreeGrafter"/>
</dbReference>